<feature type="domain" description="Spore germination GerAC-like C-terminal" evidence="9">
    <location>
        <begin position="245"/>
        <end position="409"/>
    </location>
</feature>
<keyword evidence="4" id="KW-0732">Signal</keyword>
<evidence type="ECO:0000256" key="4">
    <source>
        <dbReference type="ARBA" id="ARBA00022729"/>
    </source>
</evidence>
<comment type="subcellular location">
    <subcellularLocation>
        <location evidence="1">Membrane</location>
        <topology evidence="1">Lipid-anchor</topology>
    </subcellularLocation>
</comment>
<evidence type="ECO:0000256" key="5">
    <source>
        <dbReference type="ARBA" id="ARBA00023136"/>
    </source>
</evidence>
<evidence type="ECO:0000256" key="6">
    <source>
        <dbReference type="ARBA" id="ARBA00023139"/>
    </source>
</evidence>
<dbReference type="PANTHER" id="PTHR35789">
    <property type="entry name" value="SPORE GERMINATION PROTEIN B3"/>
    <property type="match status" value="1"/>
</dbReference>
<reference evidence="11 12" key="1">
    <citation type="submission" date="2019-10" db="EMBL/GenBank/DDBJ databases">
        <title>Description of Paenibacillus terrestris sp. nov.</title>
        <authorList>
            <person name="Carlier A."/>
            <person name="Qi S."/>
        </authorList>
    </citation>
    <scope>NUCLEOTIDE SEQUENCE [LARGE SCALE GENOMIC DNA]</scope>
    <source>
        <strain evidence="11 12">LMG 31458</strain>
    </source>
</reference>
<protein>
    <submittedName>
        <fullName evidence="11">Ger(X)C family spore germination protein</fullName>
    </submittedName>
</protein>
<dbReference type="InterPro" id="IPR057336">
    <property type="entry name" value="GerAC_N"/>
</dbReference>
<feature type="domain" description="Spore germination protein N-terminal" evidence="10">
    <location>
        <begin position="53"/>
        <end position="221"/>
    </location>
</feature>
<accession>A0ABX1XZA4</accession>
<dbReference type="Pfam" id="PF25198">
    <property type="entry name" value="Spore_GerAC_N"/>
    <property type="match status" value="1"/>
</dbReference>
<feature type="region of interest" description="Disordered" evidence="8">
    <location>
        <begin position="1"/>
        <end position="22"/>
    </location>
</feature>
<dbReference type="NCBIfam" id="TIGR02887">
    <property type="entry name" value="spore_ger_x_C"/>
    <property type="match status" value="1"/>
</dbReference>
<comment type="similarity">
    <text evidence="2">Belongs to the GerABKC lipoprotein family.</text>
</comment>
<keyword evidence="5" id="KW-0472">Membrane</keyword>
<evidence type="ECO:0000256" key="8">
    <source>
        <dbReference type="SAM" id="MobiDB-lite"/>
    </source>
</evidence>
<dbReference type="Proteomes" id="UP000616779">
    <property type="component" value="Unassembled WGS sequence"/>
</dbReference>
<comment type="caution">
    <text evidence="11">The sequence shown here is derived from an EMBL/GenBank/DDBJ whole genome shotgun (WGS) entry which is preliminary data.</text>
</comment>
<dbReference type="EMBL" id="WHOA01000127">
    <property type="protein sequence ID" value="NOU73569.1"/>
    <property type="molecule type" value="Genomic_DNA"/>
</dbReference>
<evidence type="ECO:0000256" key="3">
    <source>
        <dbReference type="ARBA" id="ARBA00022544"/>
    </source>
</evidence>
<keyword evidence="3" id="KW-0309">Germination</keyword>
<dbReference type="Pfam" id="PF05504">
    <property type="entry name" value="Spore_GerAC"/>
    <property type="match status" value="1"/>
</dbReference>
<dbReference type="InterPro" id="IPR008844">
    <property type="entry name" value="Spore_GerAC-like"/>
</dbReference>
<dbReference type="Gene3D" id="3.30.300.210">
    <property type="entry name" value="Nutrient germinant receptor protein C, domain 3"/>
    <property type="match status" value="1"/>
</dbReference>
<evidence type="ECO:0000259" key="10">
    <source>
        <dbReference type="Pfam" id="PF25198"/>
    </source>
</evidence>
<evidence type="ECO:0000259" key="9">
    <source>
        <dbReference type="Pfam" id="PF05504"/>
    </source>
</evidence>
<dbReference type="PANTHER" id="PTHR35789:SF1">
    <property type="entry name" value="SPORE GERMINATION PROTEIN B3"/>
    <property type="match status" value="1"/>
</dbReference>
<keyword evidence="7" id="KW-0449">Lipoprotein</keyword>
<evidence type="ECO:0000256" key="2">
    <source>
        <dbReference type="ARBA" id="ARBA00007886"/>
    </source>
</evidence>
<sequence length="423" mass="47936">MDHVFSSWAGREAPNPHTERAKTVMRRGEIGPYKKARTLILLMLVPLLSGCWDRVEMNDVALFMASGLDITEDGRIFVSIQVPIPSKEGTSGTLDKTYYVISASGTNIYDVERKCQQLLSRKFFKGHRRVVFIGEKFAKKGIKEILDYYSRDPATRLRTYLVVAKGKQAVELMRTDHPYERIPSEEVRELERNGVGTAVTFRDFLINQERDGIVPVLGAVEIQKPQVLVEKEDEKSKLNVFHLSSTAVMKNYKLVGYLNDIETRSLRWMKGELKHEYLAERIPEAGGSVGVVLKKTEKKIKTVIKDGKANIHIELSGDGLLNESNVELDISRPESVAIIEQGLSKLITKQTLHSIRKAQTELKSDIFGFGLLVHQYQFGTWKTVRDDWDTIFSKADVFVDTKIHLRRAGMISSSLENKGVHTE</sequence>
<evidence type="ECO:0000313" key="11">
    <source>
        <dbReference type="EMBL" id="NOU73569.1"/>
    </source>
</evidence>
<organism evidence="11 12">
    <name type="scientific">Paenibacillus phytorum</name>
    <dbReference type="NCBI Taxonomy" id="2654977"/>
    <lineage>
        <taxon>Bacteria</taxon>
        <taxon>Bacillati</taxon>
        <taxon>Bacillota</taxon>
        <taxon>Bacilli</taxon>
        <taxon>Bacillales</taxon>
        <taxon>Paenibacillaceae</taxon>
        <taxon>Paenibacillus</taxon>
    </lineage>
</organism>
<dbReference type="InterPro" id="IPR038501">
    <property type="entry name" value="Spore_GerAC_C_sf"/>
</dbReference>
<keyword evidence="6" id="KW-0564">Palmitate</keyword>
<name>A0ABX1XZA4_9BACL</name>
<gene>
    <name evidence="11" type="ORF">GC098_19445</name>
</gene>
<proteinExistence type="inferred from homology"/>
<dbReference type="InterPro" id="IPR046953">
    <property type="entry name" value="Spore_GerAC-like_C"/>
</dbReference>
<evidence type="ECO:0000256" key="1">
    <source>
        <dbReference type="ARBA" id="ARBA00004635"/>
    </source>
</evidence>
<keyword evidence="12" id="KW-1185">Reference proteome</keyword>
<evidence type="ECO:0000256" key="7">
    <source>
        <dbReference type="ARBA" id="ARBA00023288"/>
    </source>
</evidence>
<evidence type="ECO:0000313" key="12">
    <source>
        <dbReference type="Proteomes" id="UP000616779"/>
    </source>
</evidence>